<name>A0ABW5BCS6_9BACT</name>
<evidence type="ECO:0000313" key="3">
    <source>
        <dbReference type="Proteomes" id="UP001597414"/>
    </source>
</evidence>
<evidence type="ECO:0000256" key="1">
    <source>
        <dbReference type="SAM" id="SignalP"/>
    </source>
</evidence>
<accession>A0ABW5BCS6</accession>
<dbReference type="PROSITE" id="PS51257">
    <property type="entry name" value="PROKAR_LIPOPROTEIN"/>
    <property type="match status" value="1"/>
</dbReference>
<gene>
    <name evidence="2" type="ORF">ACFSKV_16760</name>
</gene>
<proteinExistence type="predicted"/>
<keyword evidence="3" id="KW-1185">Reference proteome</keyword>
<dbReference type="Proteomes" id="UP001597414">
    <property type="component" value="Unassembled WGS sequence"/>
</dbReference>
<comment type="caution">
    <text evidence="2">The sequence shown here is derived from an EMBL/GenBank/DDBJ whole genome shotgun (WGS) entry which is preliminary data.</text>
</comment>
<dbReference type="RefSeq" id="WP_380805343.1">
    <property type="nucleotide sequence ID" value="NZ_JBHUIV010000025.1"/>
</dbReference>
<keyword evidence="1" id="KW-0732">Signal</keyword>
<dbReference type="EMBL" id="JBHUIV010000025">
    <property type="protein sequence ID" value="MFD2203231.1"/>
    <property type="molecule type" value="Genomic_DNA"/>
</dbReference>
<sequence>MKIINWVLLIILSLAFFGCEDDSPEPDIPQKLKITTLEKVSRIPVPDATISLYKCSNFDAVFGCTKYQVVKTLKTNVNGEVEYSPINGVEAMEASHPDYWDNFNKAYYGEILLSPNSWVKLQLQKIGDYNPGSYVHLQVTRECNNCGMLPYKINFNENIGLPADTTFVIKVEGTENTTIFWEVISPPAGVVNADASEPFVVSKFDTLSMKIQY</sequence>
<evidence type="ECO:0000313" key="2">
    <source>
        <dbReference type="EMBL" id="MFD2203231.1"/>
    </source>
</evidence>
<reference evidence="3" key="1">
    <citation type="journal article" date="2019" name="Int. J. Syst. Evol. Microbiol.">
        <title>The Global Catalogue of Microorganisms (GCM) 10K type strain sequencing project: providing services to taxonomists for standard genome sequencing and annotation.</title>
        <authorList>
            <consortium name="The Broad Institute Genomics Platform"/>
            <consortium name="The Broad Institute Genome Sequencing Center for Infectious Disease"/>
            <person name="Wu L."/>
            <person name="Ma J."/>
        </authorList>
    </citation>
    <scope>NUCLEOTIDE SEQUENCE [LARGE SCALE GENOMIC DNA]</scope>
    <source>
        <strain evidence="3">KCTC 19812</strain>
    </source>
</reference>
<protein>
    <submittedName>
        <fullName evidence="2">Uncharacterized protein</fullName>
    </submittedName>
</protein>
<feature type="chain" id="PRO_5047266425" evidence="1">
    <location>
        <begin position="19"/>
        <end position="213"/>
    </location>
</feature>
<feature type="signal peptide" evidence="1">
    <location>
        <begin position="1"/>
        <end position="18"/>
    </location>
</feature>
<organism evidence="2 3">
    <name type="scientific">Shivajiella indica</name>
    <dbReference type="NCBI Taxonomy" id="872115"/>
    <lineage>
        <taxon>Bacteria</taxon>
        <taxon>Pseudomonadati</taxon>
        <taxon>Bacteroidota</taxon>
        <taxon>Cytophagia</taxon>
        <taxon>Cytophagales</taxon>
        <taxon>Cyclobacteriaceae</taxon>
        <taxon>Shivajiella</taxon>
    </lineage>
</organism>